<dbReference type="Proteomes" id="UP000824120">
    <property type="component" value="Chromosome 9"/>
</dbReference>
<evidence type="ECO:0000313" key="2">
    <source>
        <dbReference type="Proteomes" id="UP000824120"/>
    </source>
</evidence>
<sequence>MKENHFIWENTPPQDSSWYRRKLNTVKKDRLEWYSQGAYVLTANGKYSTSARYTSLIRSRAR</sequence>
<comment type="caution">
    <text evidence="1">The sequence shown here is derived from an EMBL/GenBank/DDBJ whole genome shotgun (WGS) entry which is preliminary data.</text>
</comment>
<dbReference type="EMBL" id="JACXVP010000009">
    <property type="protein sequence ID" value="KAG5585080.1"/>
    <property type="molecule type" value="Genomic_DNA"/>
</dbReference>
<keyword evidence="2" id="KW-1185">Reference proteome</keyword>
<name>A0A9J5XDV9_SOLCO</name>
<organism evidence="1 2">
    <name type="scientific">Solanum commersonii</name>
    <name type="common">Commerson's wild potato</name>
    <name type="synonym">Commerson's nightshade</name>
    <dbReference type="NCBI Taxonomy" id="4109"/>
    <lineage>
        <taxon>Eukaryota</taxon>
        <taxon>Viridiplantae</taxon>
        <taxon>Streptophyta</taxon>
        <taxon>Embryophyta</taxon>
        <taxon>Tracheophyta</taxon>
        <taxon>Spermatophyta</taxon>
        <taxon>Magnoliopsida</taxon>
        <taxon>eudicotyledons</taxon>
        <taxon>Gunneridae</taxon>
        <taxon>Pentapetalae</taxon>
        <taxon>asterids</taxon>
        <taxon>lamiids</taxon>
        <taxon>Solanales</taxon>
        <taxon>Solanaceae</taxon>
        <taxon>Solanoideae</taxon>
        <taxon>Solaneae</taxon>
        <taxon>Solanum</taxon>
    </lineage>
</organism>
<accession>A0A9J5XDV9</accession>
<dbReference type="AlphaFoldDB" id="A0A9J5XDV9"/>
<protein>
    <submittedName>
        <fullName evidence="1">Uncharacterized protein</fullName>
    </submittedName>
</protein>
<proteinExistence type="predicted"/>
<reference evidence="1 2" key="1">
    <citation type="submission" date="2020-09" db="EMBL/GenBank/DDBJ databases">
        <title>De no assembly of potato wild relative species, Solanum commersonii.</title>
        <authorList>
            <person name="Cho K."/>
        </authorList>
    </citation>
    <scope>NUCLEOTIDE SEQUENCE [LARGE SCALE GENOMIC DNA]</scope>
    <source>
        <strain evidence="1">LZ3.2</strain>
        <tissue evidence="1">Leaf</tissue>
    </source>
</reference>
<evidence type="ECO:0000313" key="1">
    <source>
        <dbReference type="EMBL" id="KAG5585080.1"/>
    </source>
</evidence>
<gene>
    <name evidence="1" type="ORF">H5410_045514</name>
</gene>